<reference evidence="2" key="2">
    <citation type="submission" date="2025-09" db="UniProtKB">
        <authorList>
            <consortium name="Ensembl"/>
        </authorList>
    </citation>
    <scope>IDENTIFICATION</scope>
</reference>
<dbReference type="AlphaFoldDB" id="A0A8C6D4K6"/>
<organism evidence="2 3">
    <name type="scientific">Moschus moschiferus</name>
    <name type="common">Siberian musk deer</name>
    <name type="synonym">Moschus sibiricus</name>
    <dbReference type="NCBI Taxonomy" id="68415"/>
    <lineage>
        <taxon>Eukaryota</taxon>
        <taxon>Metazoa</taxon>
        <taxon>Chordata</taxon>
        <taxon>Craniata</taxon>
        <taxon>Vertebrata</taxon>
        <taxon>Euteleostomi</taxon>
        <taxon>Mammalia</taxon>
        <taxon>Eutheria</taxon>
        <taxon>Laurasiatheria</taxon>
        <taxon>Artiodactyla</taxon>
        <taxon>Ruminantia</taxon>
        <taxon>Pecora</taxon>
        <taxon>Moschidae</taxon>
        <taxon>Moschus</taxon>
    </lineage>
</organism>
<protein>
    <submittedName>
        <fullName evidence="2">Uncharacterized protein</fullName>
    </submittedName>
</protein>
<dbReference type="Proteomes" id="UP000694544">
    <property type="component" value="Unplaced"/>
</dbReference>
<feature type="compositionally biased region" description="Basic and acidic residues" evidence="1">
    <location>
        <begin position="97"/>
        <end position="107"/>
    </location>
</feature>
<feature type="region of interest" description="Disordered" evidence="1">
    <location>
        <begin position="1"/>
        <end position="177"/>
    </location>
</feature>
<sequence length="194" mass="20500">MYTEDRIKVPGAQPSLGLRPASNRADEEPTISEVSQAAFPDADAMDSGPRPSPALGAPEAGPGRRDASEGFPQLGPQEQRLPAGPGTKLSSWVPQEGPRELQADRDPPMPGSELGVPPNRVPATQEGLQQQVSGKETEDQQGSQWNPGPVEGQGPESRQVMSTESRAGGDGMPQATTDLCSATVNLYFPEFSKN</sequence>
<evidence type="ECO:0000313" key="2">
    <source>
        <dbReference type="Ensembl" id="ENSMMSP00000010894.1"/>
    </source>
</evidence>
<dbReference type="GeneTree" id="ENSGT00940000162494"/>
<feature type="compositionally biased region" description="Polar residues" evidence="1">
    <location>
        <begin position="126"/>
        <end position="146"/>
    </location>
</feature>
<evidence type="ECO:0000313" key="3">
    <source>
        <dbReference type="Proteomes" id="UP000694544"/>
    </source>
</evidence>
<name>A0A8C6D4K6_MOSMO</name>
<accession>A0A8C6D4K6</accession>
<dbReference type="Ensembl" id="ENSMMST00000012031.1">
    <property type="protein sequence ID" value="ENSMMSP00000010894.1"/>
    <property type="gene ID" value="ENSMMSG00000008370.1"/>
</dbReference>
<reference evidence="2" key="1">
    <citation type="submission" date="2025-08" db="UniProtKB">
        <authorList>
            <consortium name="Ensembl"/>
        </authorList>
    </citation>
    <scope>IDENTIFICATION</scope>
</reference>
<evidence type="ECO:0000256" key="1">
    <source>
        <dbReference type="SAM" id="MobiDB-lite"/>
    </source>
</evidence>
<keyword evidence="3" id="KW-1185">Reference proteome</keyword>
<proteinExistence type="predicted"/>